<proteinExistence type="predicted"/>
<reference evidence="1 2" key="1">
    <citation type="submission" date="2008-03" db="EMBL/GenBank/DDBJ databases">
        <title>Sequencing of the draft genome and assembly of Burkholderia ambifaria IOP40-10.</title>
        <authorList>
            <consortium name="US DOE Joint Genome Institute (JGI-PGF)"/>
            <person name="Copeland A."/>
            <person name="Lucas S."/>
            <person name="Lapidus A."/>
            <person name="Glavina del Rio T."/>
            <person name="Dalin E."/>
            <person name="Tice H."/>
            <person name="Bruce D."/>
            <person name="Goodwin L."/>
            <person name="Pitluck S."/>
            <person name="Larimer F."/>
            <person name="Land M.L."/>
            <person name="Hauser L."/>
            <person name="Tiedje J."/>
            <person name="Richardson P."/>
        </authorList>
    </citation>
    <scope>NUCLEOTIDE SEQUENCE [LARGE SCALE GENOMIC DNA]</scope>
    <source>
        <strain evidence="1 2">IOP40-10</strain>
    </source>
</reference>
<organism evidence="1 2">
    <name type="scientific">Burkholderia ambifaria IOP40-10</name>
    <dbReference type="NCBI Taxonomy" id="396596"/>
    <lineage>
        <taxon>Bacteria</taxon>
        <taxon>Pseudomonadati</taxon>
        <taxon>Pseudomonadota</taxon>
        <taxon>Betaproteobacteria</taxon>
        <taxon>Burkholderiales</taxon>
        <taxon>Burkholderiaceae</taxon>
        <taxon>Burkholderia</taxon>
        <taxon>Burkholderia cepacia complex</taxon>
    </lineage>
</organism>
<gene>
    <name evidence="1" type="ORF">BamIOP4010DRAFT_1782</name>
</gene>
<protein>
    <submittedName>
        <fullName evidence="1">Uncharacterized protein</fullName>
    </submittedName>
</protein>
<evidence type="ECO:0000313" key="1">
    <source>
        <dbReference type="EMBL" id="EDT04693.1"/>
    </source>
</evidence>
<name>B1FCM3_9BURK</name>
<sequence>MLVARCAVCDPFTLAVKLAPEGRIVSLVIGAYAG</sequence>
<dbReference type="AlphaFoldDB" id="B1FCM3"/>
<dbReference type="Proteomes" id="UP000005463">
    <property type="component" value="Unassembled WGS sequence"/>
</dbReference>
<evidence type="ECO:0000313" key="2">
    <source>
        <dbReference type="Proteomes" id="UP000005463"/>
    </source>
</evidence>
<accession>B1FCM3</accession>
<comment type="caution">
    <text evidence="1">The sequence shown here is derived from an EMBL/GenBank/DDBJ whole genome shotgun (WGS) entry which is preliminary data.</text>
</comment>
<dbReference type="EMBL" id="ABLC01000030">
    <property type="protein sequence ID" value="EDT04693.1"/>
    <property type="molecule type" value="Genomic_DNA"/>
</dbReference>